<evidence type="ECO:0000313" key="8">
    <source>
        <dbReference type="EMBL" id="CAE7031085.1"/>
    </source>
</evidence>
<evidence type="ECO:0000256" key="3">
    <source>
        <dbReference type="ARBA" id="ARBA00022723"/>
    </source>
</evidence>
<keyword evidence="5" id="KW-0408">Iron</keyword>
<evidence type="ECO:0000259" key="7">
    <source>
        <dbReference type="Pfam" id="PF00141"/>
    </source>
</evidence>
<dbReference type="PRINTS" id="PR00459">
    <property type="entry name" value="ASPEROXIDASE"/>
</dbReference>
<evidence type="ECO:0000256" key="6">
    <source>
        <dbReference type="RuleBase" id="RU004241"/>
    </source>
</evidence>
<name>A0A812IF35_9DINO</name>
<proteinExistence type="inferred from homology"/>
<comment type="caution">
    <text evidence="8">The sequence shown here is derived from an EMBL/GenBank/DDBJ whole genome shotgun (WGS) entry which is preliminary data.</text>
</comment>
<dbReference type="PROSITE" id="PS00436">
    <property type="entry name" value="PEROXIDASE_2"/>
    <property type="match status" value="1"/>
</dbReference>
<dbReference type="GO" id="GO:0046872">
    <property type="term" value="F:metal ion binding"/>
    <property type="evidence" value="ECO:0007669"/>
    <property type="project" value="UniProtKB-KW"/>
</dbReference>
<organism evidence="8 9">
    <name type="scientific">Symbiodinium natans</name>
    <dbReference type="NCBI Taxonomy" id="878477"/>
    <lineage>
        <taxon>Eukaryota</taxon>
        <taxon>Sar</taxon>
        <taxon>Alveolata</taxon>
        <taxon>Dinophyceae</taxon>
        <taxon>Suessiales</taxon>
        <taxon>Symbiodiniaceae</taxon>
        <taxon>Symbiodinium</taxon>
    </lineage>
</organism>
<protein>
    <recommendedName>
        <fullName evidence="7">Plant heme peroxidase family profile domain-containing protein</fullName>
    </recommendedName>
</protein>
<keyword evidence="9" id="KW-1185">Reference proteome</keyword>
<dbReference type="GO" id="GO:0004601">
    <property type="term" value="F:peroxidase activity"/>
    <property type="evidence" value="ECO:0007669"/>
    <property type="project" value="UniProtKB-KW"/>
</dbReference>
<dbReference type="PRINTS" id="PR00458">
    <property type="entry name" value="PEROXIDASE"/>
</dbReference>
<dbReference type="SUPFAM" id="SSF48113">
    <property type="entry name" value="Heme-dependent peroxidases"/>
    <property type="match status" value="1"/>
</dbReference>
<dbReference type="GO" id="GO:0034599">
    <property type="term" value="P:cellular response to oxidative stress"/>
    <property type="evidence" value="ECO:0007669"/>
    <property type="project" value="InterPro"/>
</dbReference>
<evidence type="ECO:0000313" key="9">
    <source>
        <dbReference type="Proteomes" id="UP000604046"/>
    </source>
</evidence>
<reference evidence="8" key="1">
    <citation type="submission" date="2021-02" db="EMBL/GenBank/DDBJ databases">
        <authorList>
            <person name="Dougan E. K."/>
            <person name="Rhodes N."/>
            <person name="Thang M."/>
            <person name="Chan C."/>
        </authorList>
    </citation>
    <scope>NUCLEOTIDE SEQUENCE</scope>
</reference>
<dbReference type="Proteomes" id="UP000604046">
    <property type="component" value="Unassembled WGS sequence"/>
</dbReference>
<dbReference type="Gene3D" id="1.10.520.10">
    <property type="match status" value="1"/>
</dbReference>
<evidence type="ECO:0000256" key="1">
    <source>
        <dbReference type="ARBA" id="ARBA00022559"/>
    </source>
</evidence>
<keyword evidence="1" id="KW-0575">Peroxidase</keyword>
<dbReference type="InterPro" id="IPR002016">
    <property type="entry name" value="Haem_peroxidase"/>
</dbReference>
<feature type="domain" description="Plant heme peroxidase family profile" evidence="7">
    <location>
        <begin position="176"/>
        <end position="380"/>
    </location>
</feature>
<dbReference type="InterPro" id="IPR010255">
    <property type="entry name" value="Haem_peroxidase_sf"/>
</dbReference>
<dbReference type="InterPro" id="IPR044831">
    <property type="entry name" value="Ccp1-like"/>
</dbReference>
<evidence type="ECO:0000256" key="5">
    <source>
        <dbReference type="ARBA" id="ARBA00023004"/>
    </source>
</evidence>
<keyword evidence="3" id="KW-0479">Metal-binding</keyword>
<dbReference type="GO" id="GO:0042744">
    <property type="term" value="P:hydrogen peroxide catabolic process"/>
    <property type="evidence" value="ECO:0007669"/>
    <property type="project" value="TreeGrafter"/>
</dbReference>
<dbReference type="PANTHER" id="PTHR31356:SF36">
    <property type="entry name" value="L-ASCORBATE PEROXIDASE 3"/>
    <property type="match status" value="1"/>
</dbReference>
<evidence type="ECO:0000256" key="2">
    <source>
        <dbReference type="ARBA" id="ARBA00022617"/>
    </source>
</evidence>
<dbReference type="AlphaFoldDB" id="A0A812IF35"/>
<keyword evidence="2" id="KW-0349">Heme</keyword>
<dbReference type="PANTHER" id="PTHR31356">
    <property type="entry name" value="THYLAKOID LUMENAL 29 KDA PROTEIN, CHLOROPLASTIC-RELATED"/>
    <property type="match status" value="1"/>
</dbReference>
<accession>A0A812IF35</accession>
<dbReference type="InterPro" id="IPR019794">
    <property type="entry name" value="Peroxidases_AS"/>
</dbReference>
<dbReference type="GO" id="GO:0020037">
    <property type="term" value="F:heme binding"/>
    <property type="evidence" value="ECO:0007669"/>
    <property type="project" value="InterPro"/>
</dbReference>
<dbReference type="Gene3D" id="1.10.420.10">
    <property type="entry name" value="Peroxidase, domain 2"/>
    <property type="match status" value="1"/>
</dbReference>
<dbReference type="OrthoDB" id="407695at2759"/>
<dbReference type="GO" id="GO:0000302">
    <property type="term" value="P:response to reactive oxygen species"/>
    <property type="evidence" value="ECO:0007669"/>
    <property type="project" value="TreeGrafter"/>
</dbReference>
<dbReference type="Pfam" id="PF00141">
    <property type="entry name" value="peroxidase"/>
    <property type="match status" value="1"/>
</dbReference>
<evidence type="ECO:0000256" key="4">
    <source>
        <dbReference type="ARBA" id="ARBA00023002"/>
    </source>
</evidence>
<dbReference type="EMBL" id="CAJNDS010000227">
    <property type="protein sequence ID" value="CAE7031085.1"/>
    <property type="molecule type" value="Genomic_DNA"/>
</dbReference>
<gene>
    <name evidence="8" type="ORF">SNAT2548_LOCUS3753</name>
</gene>
<comment type="similarity">
    <text evidence="6">Belongs to the peroxidase family.</text>
</comment>
<keyword evidence="4" id="KW-0560">Oxidoreductase</keyword>
<sequence>MEQLPGIALTSRAFQKQTPLEESSSYGPAVPSSQLLLVACVQEGEPSIVYCMVLFSATLLDCRCTGITVSVLNRVDDATSETAHALQRETGDLVIRDCRRTHLSHAARRDGTSSDGTIGESELCQLVKAVDKASFWDEAKLASLMKGFGLDAGRIKLKSFAQMLFEGPQSALYQVVREDLRKAMTAPEWDDGSYAPILIRLAWHSSGTYNKADGTGGSNGATMRHALEANDPENAYLEHARELLEAVKAKHSWISYADLWILASYVALENTNGPRPKAAAQFQCDVGAETKSLKEYSGANDWVVQCECMKCVSIDLKVHSTIKVAPGRLPGAEHGLADGMEGWENLAQHIRDVFGRMGITDREAVALICGGHVYGRCHPEPTASGYAGAWVEMPTLFSNEYAADMVCPAWSCSACLCSITLVLIATRNAAPATAVFHLGVSGSKHGSAVCHFGSKIYTDHLPMLIHVTQDVSAASQRYLTAWQKARGKGLNDYGRFGVLSEVQAYNRQSTELIHRELCQLKQTGNLTALFIQAGVLQKLGDDSCFVPPMRERYALHLERNGVAWQNFSTLCNVTFSGQYANVLHSPALPNPYGLLIVQHSTLRVCPIETRMPRGEGPLDQDYANDAYHRCKEGLDVTSNCSELLEIRNAIFAKRSDAVRQRFAEWFSVNPGTVVAVLHPEFEKLDKWPSGVGVFRFLPTQGLEGHCQSRRQDALSLLADYHYRSQPRSHTTDTMASRAEAGREKLRILTPTPTVRSCTVSMAFAEGSSSLRVPRCPTMSHANFPLLDLSIRWPKMVSVGALNLAESGKVDSLWETASVCFVGWEVTEVGDRWIAVKHDTVMPDGGQVPEEVRPAPGKRQYIDLTKYEGEAEHEIHCLMKARIELASGIGKEQPDVSSPVHGRAQDTSLTAFVGRGGWISLASGAGRDSSLYS</sequence>
<dbReference type="InterPro" id="IPR002207">
    <property type="entry name" value="Peroxidase_I"/>
</dbReference>